<dbReference type="OrthoDB" id="884915at2"/>
<dbReference type="RefSeq" id="WP_135497599.1">
    <property type="nucleotide sequence ID" value="NZ_SRLD01000016.1"/>
</dbReference>
<proteinExistence type="predicted"/>
<gene>
    <name evidence="1" type="ORF">E5J99_10055</name>
</gene>
<evidence type="ECO:0000313" key="1">
    <source>
        <dbReference type="EMBL" id="TGE16460.1"/>
    </source>
</evidence>
<accession>A0A4Z0PN55</accession>
<sequence length="141" mass="15153">MNVPTFDFTGLDSQAACDEALTPARALLADLTNRDVNLDYRGDKAETRAGNAKNALIGVQSRLDGVNDQLTDLPAGPSRRRLELEAEQARLVARQKELALRGASGAALALAELAEARTQAELEMVTAFVTQLEAYRTTLPA</sequence>
<comment type="caution">
    <text evidence="1">The sequence shown here is derived from an EMBL/GenBank/DDBJ whole genome shotgun (WGS) entry which is preliminary data.</text>
</comment>
<organism evidence="1 2">
    <name type="scientific">Hymenobacter elongatus</name>
    <dbReference type="NCBI Taxonomy" id="877208"/>
    <lineage>
        <taxon>Bacteria</taxon>
        <taxon>Pseudomonadati</taxon>
        <taxon>Bacteroidota</taxon>
        <taxon>Cytophagia</taxon>
        <taxon>Cytophagales</taxon>
        <taxon>Hymenobacteraceae</taxon>
        <taxon>Hymenobacter</taxon>
    </lineage>
</organism>
<dbReference type="Proteomes" id="UP000297739">
    <property type="component" value="Unassembled WGS sequence"/>
</dbReference>
<reference evidence="1 2" key="1">
    <citation type="submission" date="2019-04" db="EMBL/GenBank/DDBJ databases">
        <authorList>
            <person name="Feng G."/>
            <person name="Zhang J."/>
            <person name="Zhu H."/>
        </authorList>
    </citation>
    <scope>NUCLEOTIDE SEQUENCE [LARGE SCALE GENOMIC DNA]</scope>
    <source>
        <strain evidence="1 2">JCM 17223</strain>
    </source>
</reference>
<dbReference type="AlphaFoldDB" id="A0A4Z0PN55"/>
<name>A0A4Z0PN55_9BACT</name>
<evidence type="ECO:0000313" key="2">
    <source>
        <dbReference type="Proteomes" id="UP000297739"/>
    </source>
</evidence>
<protein>
    <submittedName>
        <fullName evidence="1">Uncharacterized protein</fullName>
    </submittedName>
</protein>
<dbReference type="EMBL" id="SRLD01000016">
    <property type="protein sequence ID" value="TGE16460.1"/>
    <property type="molecule type" value="Genomic_DNA"/>
</dbReference>
<keyword evidence="2" id="KW-1185">Reference proteome</keyword>